<dbReference type="PANTHER" id="PTHR33353">
    <property type="entry name" value="PUTATIVE (AFU_ORTHOLOGUE AFUA_1G12560)-RELATED"/>
    <property type="match status" value="1"/>
</dbReference>
<feature type="region of interest" description="Disordered" evidence="16">
    <location>
        <begin position="1"/>
        <end position="60"/>
    </location>
</feature>
<sequence length="450" mass="49293">MSWGSVSEPPASSDDGMAPPAYTPPIEESPHVSRRDTKPPAYKEKDEKAESQAIEGDMPEFTGEIEWIRRKCDYEIDSDDEPEEEAEPVCQLTYAEDEGHEFTDDYVTELEDELEDASERLSTAEKKLLYWRDLYWKSRDDYYFSHGAVNDAEGSVSSPAEVADEWESLYEDPETKKMADQGSWHDIQLSEFHLHQLELDVGEAKEDVQMIKSELLIYTFPALVAGSSATDKWQYVRKTANYRSNGPVTDVTSSQIRCYQLAAGNEGAQTMTVAAGSTVGFTADASVSHPGTLQFYMAKVPSGQTASTWDGDGAVWFKIFSQGPSIAPSGLTWPSQGANQVTATIPQCLAPGDYLVRVEHIALHSASSAGGAQFYISCAQLTVTGSGTKTFPGVSFPGAYQATDPGIMINIYYPVPTSYTAPGPAVVTCWEDFPSQCRLEGLGVREDGSM</sequence>
<dbReference type="Proteomes" id="UP001408356">
    <property type="component" value="Unassembled WGS sequence"/>
</dbReference>
<feature type="compositionally biased region" description="Basic and acidic residues" evidence="16">
    <location>
        <begin position="28"/>
        <end position="50"/>
    </location>
</feature>
<organism evidence="18 19">
    <name type="scientific">Seiridium unicorne</name>
    <dbReference type="NCBI Taxonomy" id="138068"/>
    <lineage>
        <taxon>Eukaryota</taxon>
        <taxon>Fungi</taxon>
        <taxon>Dikarya</taxon>
        <taxon>Ascomycota</taxon>
        <taxon>Pezizomycotina</taxon>
        <taxon>Sordariomycetes</taxon>
        <taxon>Xylariomycetidae</taxon>
        <taxon>Amphisphaeriales</taxon>
        <taxon>Sporocadaceae</taxon>
        <taxon>Seiridium</taxon>
    </lineage>
</organism>
<dbReference type="EC" id="1.14.99.56" evidence="15"/>
<dbReference type="PANTHER" id="PTHR33353:SF10">
    <property type="entry name" value="ENDO-BETA-1,4-GLUCANASE D"/>
    <property type="match status" value="1"/>
</dbReference>
<evidence type="ECO:0000256" key="14">
    <source>
        <dbReference type="ARBA" id="ARBA00045077"/>
    </source>
</evidence>
<keyword evidence="10" id="KW-1015">Disulfide bond</keyword>
<evidence type="ECO:0000256" key="4">
    <source>
        <dbReference type="ARBA" id="ARBA00022723"/>
    </source>
</evidence>
<dbReference type="InterPro" id="IPR005103">
    <property type="entry name" value="AA9_LPMO"/>
</dbReference>
<evidence type="ECO:0000256" key="8">
    <source>
        <dbReference type="ARBA" id="ARBA00023008"/>
    </source>
</evidence>
<evidence type="ECO:0000256" key="13">
    <source>
        <dbReference type="ARBA" id="ARBA00044502"/>
    </source>
</evidence>
<evidence type="ECO:0000256" key="6">
    <source>
        <dbReference type="ARBA" id="ARBA00023001"/>
    </source>
</evidence>
<protein>
    <recommendedName>
        <fullName evidence="15">lytic cellulose monooxygenase (C4-dehydrogenating)</fullName>
        <ecNumber evidence="15">1.14.99.56</ecNumber>
    </recommendedName>
</protein>
<gene>
    <name evidence="18" type="ORF">SUNI508_12629</name>
</gene>
<name>A0ABR2VGM7_9PEZI</name>
<keyword evidence="19" id="KW-1185">Reference proteome</keyword>
<evidence type="ECO:0000256" key="16">
    <source>
        <dbReference type="SAM" id="MobiDB-lite"/>
    </source>
</evidence>
<dbReference type="Gene3D" id="2.70.50.70">
    <property type="match status" value="1"/>
</dbReference>
<dbReference type="InterPro" id="IPR049892">
    <property type="entry name" value="AA9"/>
</dbReference>
<keyword evidence="11" id="KW-0119">Carbohydrate metabolism</keyword>
<evidence type="ECO:0000313" key="19">
    <source>
        <dbReference type="Proteomes" id="UP001408356"/>
    </source>
</evidence>
<feature type="domain" description="Auxiliary Activity family 9 catalytic" evidence="17">
    <location>
        <begin position="224"/>
        <end position="419"/>
    </location>
</feature>
<evidence type="ECO:0000256" key="2">
    <source>
        <dbReference type="ARBA" id="ARBA00004613"/>
    </source>
</evidence>
<comment type="cofactor">
    <cofactor evidence="1">
        <name>Cu(2+)</name>
        <dbReference type="ChEBI" id="CHEBI:29036"/>
    </cofactor>
</comment>
<evidence type="ECO:0000256" key="10">
    <source>
        <dbReference type="ARBA" id="ARBA00023157"/>
    </source>
</evidence>
<keyword evidence="6" id="KW-0136">Cellulose degradation</keyword>
<evidence type="ECO:0000313" key="18">
    <source>
        <dbReference type="EMBL" id="KAK9426085.1"/>
    </source>
</evidence>
<keyword evidence="8" id="KW-0186">Copper</keyword>
<comment type="subcellular location">
    <subcellularLocation>
        <location evidence="2">Secreted</location>
    </subcellularLocation>
</comment>
<evidence type="ECO:0000256" key="3">
    <source>
        <dbReference type="ARBA" id="ARBA00022525"/>
    </source>
</evidence>
<keyword evidence="18" id="KW-0378">Hydrolase</keyword>
<evidence type="ECO:0000256" key="15">
    <source>
        <dbReference type="ARBA" id="ARBA00047174"/>
    </source>
</evidence>
<dbReference type="Pfam" id="PF03443">
    <property type="entry name" value="AA9"/>
    <property type="match status" value="1"/>
</dbReference>
<comment type="catalytic activity">
    <reaction evidence="14">
        <text>[(1-&gt;4)-beta-D-glucosyl]n+m + reduced acceptor + O2 = 4-dehydro-beta-D-glucosyl-[(1-&gt;4)-beta-D-glucosyl]n-1 + [(1-&gt;4)-beta-D-glucosyl]m + acceptor + H2O.</text>
        <dbReference type="EC" id="1.14.99.56"/>
    </reaction>
</comment>
<evidence type="ECO:0000256" key="1">
    <source>
        <dbReference type="ARBA" id="ARBA00001973"/>
    </source>
</evidence>
<evidence type="ECO:0000259" key="17">
    <source>
        <dbReference type="Pfam" id="PF03443"/>
    </source>
</evidence>
<dbReference type="CDD" id="cd21175">
    <property type="entry name" value="LPMO_AA9"/>
    <property type="match status" value="1"/>
</dbReference>
<evidence type="ECO:0000256" key="5">
    <source>
        <dbReference type="ARBA" id="ARBA00022729"/>
    </source>
</evidence>
<evidence type="ECO:0000256" key="9">
    <source>
        <dbReference type="ARBA" id="ARBA00023033"/>
    </source>
</evidence>
<dbReference type="EMBL" id="JARVKF010000006">
    <property type="protein sequence ID" value="KAK9426085.1"/>
    <property type="molecule type" value="Genomic_DNA"/>
</dbReference>
<reference evidence="18 19" key="1">
    <citation type="journal article" date="2024" name="J. Plant Pathol.">
        <title>Sequence and assembly of the genome of Seiridium unicorne, isolate CBS 538.82, causal agent of cypress canker disease.</title>
        <authorList>
            <person name="Scali E."/>
            <person name="Rocca G.D."/>
            <person name="Danti R."/>
            <person name="Garbelotto M."/>
            <person name="Barberini S."/>
            <person name="Baroncelli R."/>
            <person name="Emiliani G."/>
        </authorList>
    </citation>
    <scope>NUCLEOTIDE SEQUENCE [LARGE SCALE GENOMIC DNA]</scope>
    <source>
        <strain evidence="18 19">BM-138-508</strain>
    </source>
</reference>
<keyword evidence="3" id="KW-0964">Secreted</keyword>
<evidence type="ECO:0000256" key="11">
    <source>
        <dbReference type="ARBA" id="ARBA00023277"/>
    </source>
</evidence>
<proteinExistence type="inferred from homology"/>
<keyword evidence="4" id="KW-0479">Metal-binding</keyword>
<keyword evidence="9" id="KW-0503">Monooxygenase</keyword>
<keyword evidence="12" id="KW-0624">Polysaccharide degradation</keyword>
<accession>A0ABR2VGM7</accession>
<keyword evidence="5" id="KW-0732">Signal</keyword>
<comment type="similarity">
    <text evidence="13">Belongs to the polysaccharide monooxygenase AA9 family.</text>
</comment>
<evidence type="ECO:0000256" key="7">
    <source>
        <dbReference type="ARBA" id="ARBA00023002"/>
    </source>
</evidence>
<dbReference type="GO" id="GO:0016787">
    <property type="term" value="F:hydrolase activity"/>
    <property type="evidence" value="ECO:0007669"/>
    <property type="project" value="UniProtKB-KW"/>
</dbReference>
<keyword evidence="7" id="KW-0560">Oxidoreductase</keyword>
<comment type="caution">
    <text evidence="18">The sequence shown here is derived from an EMBL/GenBank/DDBJ whole genome shotgun (WGS) entry which is preliminary data.</text>
</comment>
<evidence type="ECO:0000256" key="12">
    <source>
        <dbReference type="ARBA" id="ARBA00023326"/>
    </source>
</evidence>